<dbReference type="PANTHER" id="PTHR23257">
    <property type="entry name" value="SERINE-THREONINE PROTEIN KINASE"/>
    <property type="match status" value="1"/>
</dbReference>
<organism evidence="2 3">
    <name type="scientific">Candolleomyces aberdarensis</name>
    <dbReference type="NCBI Taxonomy" id="2316362"/>
    <lineage>
        <taxon>Eukaryota</taxon>
        <taxon>Fungi</taxon>
        <taxon>Dikarya</taxon>
        <taxon>Basidiomycota</taxon>
        <taxon>Agaricomycotina</taxon>
        <taxon>Agaricomycetes</taxon>
        <taxon>Agaricomycetidae</taxon>
        <taxon>Agaricales</taxon>
        <taxon>Agaricineae</taxon>
        <taxon>Psathyrellaceae</taxon>
        <taxon>Candolleomyces</taxon>
    </lineage>
</organism>
<dbReference type="STRING" id="2316362.A0A4Q2DE38"/>
<reference evidence="2 3" key="1">
    <citation type="submission" date="2019-01" db="EMBL/GenBank/DDBJ databases">
        <title>Draft genome sequence of Psathyrella aberdarensis IHI B618.</title>
        <authorList>
            <person name="Buettner E."/>
            <person name="Kellner H."/>
        </authorList>
    </citation>
    <scope>NUCLEOTIDE SEQUENCE [LARGE SCALE GENOMIC DNA]</scope>
    <source>
        <strain evidence="2 3">IHI B618</strain>
    </source>
</reference>
<dbReference type="InterPro" id="IPR050167">
    <property type="entry name" value="Ser_Thr_protein_kinase"/>
</dbReference>
<dbReference type="AlphaFoldDB" id="A0A4Q2DE38"/>
<dbReference type="GO" id="GO:0005737">
    <property type="term" value="C:cytoplasm"/>
    <property type="evidence" value="ECO:0007669"/>
    <property type="project" value="TreeGrafter"/>
</dbReference>
<comment type="caution">
    <text evidence="2">The sequence shown here is derived from an EMBL/GenBank/DDBJ whole genome shotgun (WGS) entry which is preliminary data.</text>
</comment>
<name>A0A4Q2DE38_9AGAR</name>
<dbReference type="SUPFAM" id="SSF56112">
    <property type="entry name" value="Protein kinase-like (PK-like)"/>
    <property type="match status" value="1"/>
</dbReference>
<dbReference type="Pfam" id="PF00069">
    <property type="entry name" value="Pkinase"/>
    <property type="match status" value="1"/>
</dbReference>
<sequence>MAGSSTVVVFDEVAAGRLYNDYATPFRLVQPLIFPFTKSSPFHKSTSYCTVTEGIIEENGLSRPVVLKTFRGKDDTPRSKIAQRTYRETYAWVQLARSSIQCENINSFHGVLFIDSNIVKGVIDRTIPSIVIDYVKHHALEYTMSRGFTARLEIVRQLANGVSHMHSLDLVHGDLKPDNFRVTEEGVVKIFDLAPELITKDFGAVYMSVTKQTDVYALSMTALQVLDGRGEKSEPFNHLKHGWDVKMALEGSRWPELHRYRGVPPRAWDILSSCWADHSLRPSIDALLKELTAY</sequence>
<dbReference type="InterPro" id="IPR011009">
    <property type="entry name" value="Kinase-like_dom_sf"/>
</dbReference>
<dbReference type="Proteomes" id="UP000290288">
    <property type="component" value="Unassembled WGS sequence"/>
</dbReference>
<dbReference type="GO" id="GO:0004672">
    <property type="term" value="F:protein kinase activity"/>
    <property type="evidence" value="ECO:0007669"/>
    <property type="project" value="InterPro"/>
</dbReference>
<keyword evidence="3" id="KW-1185">Reference proteome</keyword>
<proteinExistence type="predicted"/>
<dbReference type="OrthoDB" id="346907at2759"/>
<feature type="domain" description="Protein kinase" evidence="1">
    <location>
        <begin position="7"/>
        <end position="294"/>
    </location>
</feature>
<dbReference type="PROSITE" id="PS50011">
    <property type="entry name" value="PROTEIN_KINASE_DOM"/>
    <property type="match status" value="1"/>
</dbReference>
<gene>
    <name evidence="2" type="ORF">EST38_g8709</name>
</gene>
<accession>A0A4Q2DE38</accession>
<dbReference type="SMART" id="SM00220">
    <property type="entry name" value="S_TKc"/>
    <property type="match status" value="1"/>
</dbReference>
<dbReference type="Gene3D" id="1.10.510.10">
    <property type="entry name" value="Transferase(Phosphotransferase) domain 1"/>
    <property type="match status" value="2"/>
</dbReference>
<evidence type="ECO:0000313" key="2">
    <source>
        <dbReference type="EMBL" id="RXW17146.1"/>
    </source>
</evidence>
<dbReference type="EMBL" id="SDEE01000367">
    <property type="protein sequence ID" value="RXW17146.1"/>
    <property type="molecule type" value="Genomic_DNA"/>
</dbReference>
<evidence type="ECO:0000313" key="3">
    <source>
        <dbReference type="Proteomes" id="UP000290288"/>
    </source>
</evidence>
<dbReference type="GO" id="GO:0005524">
    <property type="term" value="F:ATP binding"/>
    <property type="evidence" value="ECO:0007669"/>
    <property type="project" value="InterPro"/>
</dbReference>
<evidence type="ECO:0000259" key="1">
    <source>
        <dbReference type="PROSITE" id="PS50011"/>
    </source>
</evidence>
<protein>
    <recommendedName>
        <fullName evidence="1">Protein kinase domain-containing protein</fullName>
    </recommendedName>
</protein>
<dbReference type="InterPro" id="IPR000719">
    <property type="entry name" value="Prot_kinase_dom"/>
</dbReference>
<dbReference type="GO" id="GO:0007165">
    <property type="term" value="P:signal transduction"/>
    <property type="evidence" value="ECO:0007669"/>
    <property type="project" value="TreeGrafter"/>
</dbReference>